<dbReference type="SMART" id="SM00448">
    <property type="entry name" value="REC"/>
    <property type="match status" value="1"/>
</dbReference>
<evidence type="ECO:0000313" key="5">
    <source>
        <dbReference type="Proteomes" id="UP001245184"/>
    </source>
</evidence>
<dbReference type="CDD" id="cd00156">
    <property type="entry name" value="REC"/>
    <property type="match status" value="1"/>
</dbReference>
<dbReference type="PROSITE" id="PS50110">
    <property type="entry name" value="RESPONSE_REGULATORY"/>
    <property type="match status" value="1"/>
</dbReference>
<comment type="caution">
    <text evidence="4">The sequence shown here is derived from an EMBL/GenBank/DDBJ whole genome shotgun (WGS) entry which is preliminary data.</text>
</comment>
<dbReference type="Pfam" id="PF00072">
    <property type="entry name" value="Response_reg"/>
    <property type="match status" value="1"/>
</dbReference>
<feature type="modified residue" description="4-aspartylphosphate" evidence="2">
    <location>
        <position position="96"/>
    </location>
</feature>
<dbReference type="InterPro" id="IPR001789">
    <property type="entry name" value="Sig_transdc_resp-reg_receiver"/>
</dbReference>
<organism evidence="4 5">
    <name type="scientific">Paraburkholderia graminis</name>
    <dbReference type="NCBI Taxonomy" id="60548"/>
    <lineage>
        <taxon>Bacteria</taxon>
        <taxon>Pseudomonadati</taxon>
        <taxon>Pseudomonadota</taxon>
        <taxon>Betaproteobacteria</taxon>
        <taxon>Burkholderiales</taxon>
        <taxon>Burkholderiaceae</taxon>
        <taxon>Paraburkholderia</taxon>
    </lineage>
</organism>
<dbReference type="InterPro" id="IPR050595">
    <property type="entry name" value="Bact_response_regulator"/>
</dbReference>
<name>A0ABD5CJK9_9BURK</name>
<dbReference type="Gene3D" id="3.40.50.2300">
    <property type="match status" value="1"/>
</dbReference>
<dbReference type="Proteomes" id="UP001245184">
    <property type="component" value="Unassembled WGS sequence"/>
</dbReference>
<dbReference type="AlphaFoldDB" id="A0ABD5CJK9"/>
<evidence type="ECO:0000256" key="1">
    <source>
        <dbReference type="ARBA" id="ARBA00022553"/>
    </source>
</evidence>
<accession>A0ABD5CJK9</accession>
<feature type="domain" description="Response regulatory" evidence="3">
    <location>
        <begin position="47"/>
        <end position="159"/>
    </location>
</feature>
<evidence type="ECO:0000259" key="3">
    <source>
        <dbReference type="PROSITE" id="PS50110"/>
    </source>
</evidence>
<dbReference type="PANTHER" id="PTHR44591">
    <property type="entry name" value="STRESS RESPONSE REGULATOR PROTEIN 1"/>
    <property type="match status" value="1"/>
</dbReference>
<dbReference type="SUPFAM" id="SSF52172">
    <property type="entry name" value="CheY-like"/>
    <property type="match status" value="1"/>
</dbReference>
<dbReference type="InterPro" id="IPR011006">
    <property type="entry name" value="CheY-like_superfamily"/>
</dbReference>
<dbReference type="PANTHER" id="PTHR44591:SF3">
    <property type="entry name" value="RESPONSE REGULATORY DOMAIN-CONTAINING PROTEIN"/>
    <property type="match status" value="1"/>
</dbReference>
<dbReference type="EMBL" id="JAVIZN010000002">
    <property type="protein sequence ID" value="MDR6205420.1"/>
    <property type="molecule type" value="Genomic_DNA"/>
</dbReference>
<protein>
    <submittedName>
        <fullName evidence="4">CheY-like chemotaxis protein</fullName>
    </submittedName>
</protein>
<reference evidence="4 5" key="1">
    <citation type="submission" date="2023-08" db="EMBL/GenBank/DDBJ databases">
        <title>Genome sequencing of plant associated microbes to promote plant fitness in Sorghum bicolor and Oryza sativa.</title>
        <authorList>
            <person name="Coleman-Derr D."/>
        </authorList>
    </citation>
    <scope>NUCLEOTIDE SEQUENCE [LARGE SCALE GENOMIC DNA]</scope>
    <source>
        <strain evidence="4 5">SLBN-33</strain>
    </source>
</reference>
<gene>
    <name evidence="4" type="ORF">QF025_004140</name>
</gene>
<evidence type="ECO:0000313" key="4">
    <source>
        <dbReference type="EMBL" id="MDR6205420.1"/>
    </source>
</evidence>
<sequence>MCSRSSTLNTSAAFCREVPAGGRWAMHRVRYLRATSYSQLGLPLMSLILLVDDDAENRYALKMAFESRGHHVLVANNGRDALRKASSMLPELIVTDLQMPEMGGEELCHQLKRRPPFAAVPVILLSAVREPTCTVRNWAAYFRKPAVIGRLLSMAEAFIAARGGYRRAFRASEYHGMSRRQGIDSRRWP</sequence>
<evidence type="ECO:0000256" key="2">
    <source>
        <dbReference type="PROSITE-ProRule" id="PRU00169"/>
    </source>
</evidence>
<proteinExistence type="predicted"/>
<keyword evidence="1 2" id="KW-0597">Phosphoprotein</keyword>